<reference evidence="2 3" key="1">
    <citation type="submission" date="2019-04" db="EMBL/GenBank/DDBJ databases">
        <title>High contiguity whole genome sequence and gene annotation resource for two Venturia nashicola isolates.</title>
        <authorList>
            <person name="Prokchorchik M."/>
            <person name="Won K."/>
            <person name="Lee Y."/>
            <person name="Choi E.D."/>
            <person name="Segonzac C."/>
            <person name="Sohn K.H."/>
        </authorList>
    </citation>
    <scope>NUCLEOTIDE SEQUENCE [LARGE SCALE GENOMIC DNA]</scope>
    <source>
        <strain evidence="2 3">PRI2</strain>
    </source>
</reference>
<name>A0A4Z1PCL0_9PEZI</name>
<evidence type="ECO:0000256" key="1">
    <source>
        <dbReference type="SAM" id="MobiDB-lite"/>
    </source>
</evidence>
<comment type="caution">
    <text evidence="2">The sequence shown here is derived from an EMBL/GenBank/DDBJ whole genome shotgun (WGS) entry which is preliminary data.</text>
</comment>
<dbReference type="Proteomes" id="UP000298493">
    <property type="component" value="Unassembled WGS sequence"/>
</dbReference>
<sequence length="200" mass="21885">MSDATTISNDDFAARIAFVQQDLRRELGGMEARAEHSNDRVQIAMAALDEAIVEEQEQRRSSTKLDEAQRSSTKAPRKVTPPPLPPSAPTTPLSRNTMVDGADTNPGLMDAMIDNASPRRKKKLFTTAKCPKRGEAVSSGVYSADKKAAMEAHNVSVGESVIDVRHLRDVNYAVDWVPKCAMPVLAPIPMVAMHQIHRPD</sequence>
<keyword evidence="3" id="KW-1185">Reference proteome</keyword>
<evidence type="ECO:0000313" key="2">
    <source>
        <dbReference type="EMBL" id="TID22846.1"/>
    </source>
</evidence>
<organism evidence="2 3">
    <name type="scientific">Venturia nashicola</name>
    <dbReference type="NCBI Taxonomy" id="86259"/>
    <lineage>
        <taxon>Eukaryota</taxon>
        <taxon>Fungi</taxon>
        <taxon>Dikarya</taxon>
        <taxon>Ascomycota</taxon>
        <taxon>Pezizomycotina</taxon>
        <taxon>Dothideomycetes</taxon>
        <taxon>Pleosporomycetidae</taxon>
        <taxon>Venturiales</taxon>
        <taxon>Venturiaceae</taxon>
        <taxon>Venturia</taxon>
    </lineage>
</organism>
<proteinExistence type="predicted"/>
<feature type="region of interest" description="Disordered" evidence="1">
    <location>
        <begin position="52"/>
        <end position="99"/>
    </location>
</feature>
<protein>
    <submittedName>
        <fullName evidence="2">Uncharacterized protein</fullName>
    </submittedName>
</protein>
<dbReference type="AlphaFoldDB" id="A0A4Z1PCL0"/>
<feature type="compositionally biased region" description="Pro residues" evidence="1">
    <location>
        <begin position="79"/>
        <end position="89"/>
    </location>
</feature>
<accession>A0A4Z1PCL0</accession>
<gene>
    <name evidence="2" type="ORF">E6O75_ATG02020</name>
</gene>
<dbReference type="EMBL" id="SNSC02000007">
    <property type="protein sequence ID" value="TID22846.1"/>
    <property type="molecule type" value="Genomic_DNA"/>
</dbReference>
<evidence type="ECO:0000313" key="3">
    <source>
        <dbReference type="Proteomes" id="UP000298493"/>
    </source>
</evidence>
<feature type="compositionally biased region" description="Basic and acidic residues" evidence="1">
    <location>
        <begin position="56"/>
        <end position="69"/>
    </location>
</feature>